<keyword evidence="4" id="KW-1185">Reference proteome</keyword>
<evidence type="ECO:0000313" key="4">
    <source>
        <dbReference type="Proteomes" id="UP001238163"/>
    </source>
</evidence>
<proteinExistence type="predicted"/>
<protein>
    <submittedName>
        <fullName evidence="3">HTH transcriptional regulator</fullName>
    </submittedName>
</protein>
<feature type="domain" description="Schlafen AlbA-2" evidence="2">
    <location>
        <begin position="15"/>
        <end position="144"/>
    </location>
</feature>
<feature type="region of interest" description="Disordered" evidence="1">
    <location>
        <begin position="522"/>
        <end position="556"/>
    </location>
</feature>
<reference evidence="3" key="1">
    <citation type="submission" date="2023-07" db="EMBL/GenBank/DDBJ databases">
        <title>Genomic Encyclopedia of Type Strains, Phase IV (KMG-IV): sequencing the most valuable type-strain genomes for metagenomic binning, comparative biology and taxonomic classification.</title>
        <authorList>
            <person name="Goeker M."/>
        </authorList>
    </citation>
    <scope>NUCLEOTIDE SEQUENCE</scope>
    <source>
        <strain evidence="3">DSM 24202</strain>
    </source>
</reference>
<dbReference type="InterPro" id="IPR038461">
    <property type="entry name" value="Schlafen_AlbA_2_dom_sf"/>
</dbReference>
<evidence type="ECO:0000256" key="1">
    <source>
        <dbReference type="SAM" id="MobiDB-lite"/>
    </source>
</evidence>
<gene>
    <name evidence="3" type="ORF">J3R75_001611</name>
</gene>
<dbReference type="Gene3D" id="3.30.565.60">
    <property type="match status" value="1"/>
</dbReference>
<dbReference type="Pfam" id="PF13749">
    <property type="entry name" value="HATPase_c_4"/>
    <property type="match status" value="1"/>
</dbReference>
<organism evidence="3 4">
    <name type="scientific">Oligosphaera ethanolica</name>
    <dbReference type="NCBI Taxonomy" id="760260"/>
    <lineage>
        <taxon>Bacteria</taxon>
        <taxon>Pseudomonadati</taxon>
        <taxon>Lentisphaerota</taxon>
        <taxon>Oligosphaeria</taxon>
        <taxon>Oligosphaerales</taxon>
        <taxon>Oligosphaeraceae</taxon>
        <taxon>Oligosphaera</taxon>
    </lineage>
</organism>
<dbReference type="InterPro" id="IPR038475">
    <property type="entry name" value="RecG_C_sf"/>
</dbReference>
<evidence type="ECO:0000259" key="2">
    <source>
        <dbReference type="Pfam" id="PF04326"/>
    </source>
</evidence>
<dbReference type="PANTHER" id="PTHR30595:SF6">
    <property type="entry name" value="SCHLAFEN ALBA-2 DOMAIN-CONTAINING PROTEIN"/>
    <property type="match status" value="1"/>
</dbReference>
<dbReference type="RefSeq" id="WP_307260935.1">
    <property type="nucleotide sequence ID" value="NZ_JAUSVL010000001.1"/>
</dbReference>
<dbReference type="Pfam" id="PF04326">
    <property type="entry name" value="SLFN_AlbA_2"/>
    <property type="match status" value="1"/>
</dbReference>
<dbReference type="PANTHER" id="PTHR30595">
    <property type="entry name" value="GLPR-RELATED TRANSCRIPTIONAL REPRESSOR"/>
    <property type="match status" value="1"/>
</dbReference>
<dbReference type="EMBL" id="JAUSVL010000001">
    <property type="protein sequence ID" value="MDQ0289504.1"/>
    <property type="molecule type" value="Genomic_DNA"/>
</dbReference>
<dbReference type="Proteomes" id="UP001238163">
    <property type="component" value="Unassembled WGS sequence"/>
</dbReference>
<feature type="compositionally biased region" description="Low complexity" evidence="1">
    <location>
        <begin position="522"/>
        <end position="555"/>
    </location>
</feature>
<dbReference type="InterPro" id="IPR007421">
    <property type="entry name" value="Schlafen_AlbA_2_dom"/>
</dbReference>
<dbReference type="AlphaFoldDB" id="A0AAE3VG17"/>
<sequence>MFDIHTIEEISLLRESCELECKKAGGRDGRGTVPESFWETYSAMANTDGGVILLGVSEKDGEFELINLPDTGRLRKDIFSTAGNLSKVSVNLLSNQSVSDIQIDGKAILRVDVPRAKRSQRPVFLNGNPLGGNAYRRLHENDQKLTDDEVKRFLAEQVEDSRDSWILPAGFGLDDLCQESIRAYRQAHQNLNPAHPWGSLDDAAFLAQIGAWRQDRMTGKQGLTQAGLLMFGTHPVIQQAFPYYMLDYQERPEAKTELRWIDRVTLDGSWSGNLYDFYRKVYPKLMADLKTPFHLEGGERKQETPVHVALREALVNALVHADYSDRASVLVVKRPDMFGFRNPGTMRIPVEVALKGGEADCRNRLLHQMFRYVGLGEQSGSGIPKIMEGWRLSHWRPPELYEKLEPYDQTIMELRMLDLFPPGTVSLLRKKYGPRYEQLGYEGQVAVALALTEGTLTHGRLAQLTGRHPADLSRVLHQLVHDAQLLISAGNGRGAVYHLADLDLPQPDDVFGKEISSPHLAASSPHLAASSPHLAASSPHLAASSPHLAASSPHLDSSRDVQGRLVSSHLPHPIVDDVKFLAPNFCAQMEQLANIPRTKRKIDREIMKRTIHALCENQYVTLDCIAVFVRRNAKSMQSQFLTPMVRDERSLEWAFPATPNDPRQAYITAKEMPVDMEMEESE</sequence>
<dbReference type="Gene3D" id="3.30.950.30">
    <property type="entry name" value="Schlafen, AAA domain"/>
    <property type="match status" value="1"/>
</dbReference>
<name>A0AAE3VG17_9BACT</name>
<accession>A0AAE3VG17</accession>
<comment type="caution">
    <text evidence="3">The sequence shown here is derived from an EMBL/GenBank/DDBJ whole genome shotgun (WGS) entry which is preliminary data.</text>
</comment>
<evidence type="ECO:0000313" key="3">
    <source>
        <dbReference type="EMBL" id="MDQ0289504.1"/>
    </source>
</evidence>